<evidence type="ECO:0008006" key="3">
    <source>
        <dbReference type="Google" id="ProtNLM"/>
    </source>
</evidence>
<sequence length="81" mass="9522">MKTMTCKQLGGTCDTEFHATSIEEMAELSKKHAMEMIKNGDEPHTKAMREMQELMHFPEGMNAWYENKRKTFDRLPHAEFK</sequence>
<accession>H7FW96</accession>
<organism evidence="1 2">
    <name type="scientific">Flavobacterium frigoris (strain PS1)</name>
    <dbReference type="NCBI Taxonomy" id="1086011"/>
    <lineage>
        <taxon>Bacteria</taxon>
        <taxon>Pseudomonadati</taxon>
        <taxon>Bacteroidota</taxon>
        <taxon>Flavobacteriia</taxon>
        <taxon>Flavobacteriales</taxon>
        <taxon>Flavobacteriaceae</taxon>
        <taxon>Flavobacterium</taxon>
    </lineage>
</organism>
<protein>
    <recommendedName>
        <fullName evidence="3">DUF1059 domain-containing protein</fullName>
    </recommendedName>
</protein>
<dbReference type="Proteomes" id="UP000005566">
    <property type="component" value="Unassembled WGS sequence"/>
</dbReference>
<name>H7FW96_FLAFP</name>
<proteinExistence type="predicted"/>
<dbReference type="STRING" id="1086011.HJ01_03443"/>
<evidence type="ECO:0000313" key="1">
    <source>
        <dbReference type="EMBL" id="EIA07171.1"/>
    </source>
</evidence>
<comment type="caution">
    <text evidence="1">The sequence shown here is derived from an EMBL/GenBank/DDBJ whole genome shotgun (WGS) entry which is preliminary data.</text>
</comment>
<dbReference type="eggNOG" id="ENOG503346Y">
    <property type="taxonomic scope" value="Bacteria"/>
</dbReference>
<dbReference type="PATRIC" id="fig|1086011.3.peg.3374"/>
<dbReference type="EMBL" id="AHKF01000032">
    <property type="protein sequence ID" value="EIA07171.1"/>
    <property type="molecule type" value="Genomic_DNA"/>
</dbReference>
<gene>
    <name evidence="1" type="ORF">HJ01_03443</name>
</gene>
<dbReference type="AlphaFoldDB" id="H7FW96"/>
<evidence type="ECO:0000313" key="2">
    <source>
        <dbReference type="Proteomes" id="UP000005566"/>
    </source>
</evidence>
<dbReference type="RefSeq" id="WP_007139621.1">
    <property type="nucleotide sequence ID" value="NZ_AHKF01000032.1"/>
</dbReference>
<reference evidence="1 2" key="1">
    <citation type="journal article" date="2014" name="Acta Crystallogr. D">
        <title>Structure-based characterization and antifreeze properties of a hyperactive ice-binding protein from the Antarctic bacterium Flavobacterium frigoris PS1.</title>
        <authorList>
            <person name="Do H."/>
            <person name="Kim S.J."/>
            <person name="Kim H.J."/>
            <person name="Lee J.H."/>
        </authorList>
    </citation>
    <scope>NUCLEOTIDE SEQUENCE [LARGE SCALE GENOMIC DNA]</scope>
    <source>
        <strain evidence="1 2">PS1</strain>
    </source>
</reference>
<keyword evidence="2" id="KW-1185">Reference proteome</keyword>
<dbReference type="OrthoDB" id="1450972at2"/>